<feature type="transmembrane region" description="Helical" evidence="7">
    <location>
        <begin position="213"/>
        <end position="230"/>
    </location>
</feature>
<dbReference type="PANTHER" id="PTHR43227:SF11">
    <property type="entry name" value="BLL4140 PROTEIN"/>
    <property type="match status" value="1"/>
</dbReference>
<evidence type="ECO:0000259" key="8">
    <source>
        <dbReference type="PROSITE" id="PS50928"/>
    </source>
</evidence>
<feature type="transmembrane region" description="Helical" evidence="7">
    <location>
        <begin position="173"/>
        <end position="192"/>
    </location>
</feature>
<dbReference type="PROSITE" id="PS50928">
    <property type="entry name" value="ABC_TM1"/>
    <property type="match status" value="1"/>
</dbReference>
<feature type="domain" description="ABC transmembrane type-1" evidence="8">
    <location>
        <begin position="72"/>
        <end position="289"/>
    </location>
</feature>
<protein>
    <submittedName>
        <fullName evidence="9">Putative aldouronate transport system permease protein</fullName>
    </submittedName>
</protein>
<keyword evidence="6 7" id="KW-0472">Membrane</keyword>
<keyword evidence="2 7" id="KW-0813">Transport</keyword>
<dbReference type="InterPro" id="IPR050809">
    <property type="entry name" value="UgpAE/MalFG_permease"/>
</dbReference>
<keyword evidence="4 7" id="KW-0812">Transmembrane</keyword>
<dbReference type="AlphaFoldDB" id="A0A1D3TTR2"/>
<keyword evidence="10" id="KW-1185">Reference proteome</keyword>
<reference evidence="9 10" key="1">
    <citation type="submission" date="2016-09" db="EMBL/GenBank/DDBJ databases">
        <authorList>
            <person name="Capua I."/>
            <person name="De Benedictis P."/>
            <person name="Joannis T."/>
            <person name="Lombin L.H."/>
            <person name="Cattoli G."/>
        </authorList>
    </citation>
    <scope>NUCLEOTIDE SEQUENCE [LARGE SCALE GENOMIC DNA]</scope>
    <source>
        <strain evidence="9 10">GluBS11</strain>
    </source>
</reference>
<feature type="transmembrane region" description="Helical" evidence="7">
    <location>
        <begin position="109"/>
        <end position="132"/>
    </location>
</feature>
<dbReference type="Gene3D" id="1.10.3720.10">
    <property type="entry name" value="MetI-like"/>
    <property type="match status" value="1"/>
</dbReference>
<evidence type="ECO:0000256" key="3">
    <source>
        <dbReference type="ARBA" id="ARBA00022475"/>
    </source>
</evidence>
<evidence type="ECO:0000313" key="9">
    <source>
        <dbReference type="EMBL" id="SCP97402.1"/>
    </source>
</evidence>
<evidence type="ECO:0000256" key="4">
    <source>
        <dbReference type="ARBA" id="ARBA00022692"/>
    </source>
</evidence>
<dbReference type="Pfam" id="PF00528">
    <property type="entry name" value="BPD_transp_1"/>
    <property type="match status" value="1"/>
</dbReference>
<dbReference type="CDD" id="cd06261">
    <property type="entry name" value="TM_PBP2"/>
    <property type="match status" value="1"/>
</dbReference>
<organism evidence="9 10">
    <name type="scientific">Anaerobium acetethylicum</name>
    <dbReference type="NCBI Taxonomy" id="1619234"/>
    <lineage>
        <taxon>Bacteria</taxon>
        <taxon>Bacillati</taxon>
        <taxon>Bacillota</taxon>
        <taxon>Clostridia</taxon>
        <taxon>Lachnospirales</taxon>
        <taxon>Lachnospiraceae</taxon>
        <taxon>Anaerobium</taxon>
    </lineage>
</organism>
<dbReference type="Proteomes" id="UP000199315">
    <property type="component" value="Unassembled WGS sequence"/>
</dbReference>
<evidence type="ECO:0000313" key="10">
    <source>
        <dbReference type="Proteomes" id="UP000199315"/>
    </source>
</evidence>
<accession>A0A1D3TTR2</accession>
<dbReference type="SUPFAM" id="SSF161098">
    <property type="entry name" value="MetI-like"/>
    <property type="match status" value="1"/>
</dbReference>
<proteinExistence type="inferred from homology"/>
<dbReference type="OrthoDB" id="9785836at2"/>
<evidence type="ECO:0000256" key="1">
    <source>
        <dbReference type="ARBA" id="ARBA00004651"/>
    </source>
</evidence>
<dbReference type="GO" id="GO:0055085">
    <property type="term" value="P:transmembrane transport"/>
    <property type="evidence" value="ECO:0007669"/>
    <property type="project" value="InterPro"/>
</dbReference>
<comment type="subcellular location">
    <subcellularLocation>
        <location evidence="1 7">Cell membrane</location>
        <topology evidence="1 7">Multi-pass membrane protein</topology>
    </subcellularLocation>
</comment>
<dbReference type="EMBL" id="FMKA01000010">
    <property type="protein sequence ID" value="SCP97402.1"/>
    <property type="molecule type" value="Genomic_DNA"/>
</dbReference>
<dbReference type="InterPro" id="IPR000515">
    <property type="entry name" value="MetI-like"/>
</dbReference>
<evidence type="ECO:0000256" key="2">
    <source>
        <dbReference type="ARBA" id="ARBA00022448"/>
    </source>
</evidence>
<feature type="transmembrane region" description="Helical" evidence="7">
    <location>
        <begin position="12"/>
        <end position="39"/>
    </location>
</feature>
<keyword evidence="5 7" id="KW-1133">Transmembrane helix</keyword>
<evidence type="ECO:0000256" key="5">
    <source>
        <dbReference type="ARBA" id="ARBA00022989"/>
    </source>
</evidence>
<name>A0A1D3TTR2_9FIRM</name>
<feature type="transmembrane region" description="Helical" evidence="7">
    <location>
        <begin position="76"/>
        <end position="97"/>
    </location>
</feature>
<keyword evidence="3" id="KW-1003">Cell membrane</keyword>
<dbReference type="RefSeq" id="WP_091233475.1">
    <property type="nucleotide sequence ID" value="NZ_FMKA01000010.1"/>
</dbReference>
<sequence>MKKNRQWKKWIPIYILGLPGILYLLINNYMPLYGLLIAFKDYNYSLGVWKSPFVGFQNFEYLFKTKDAWVITRNTIGYNLLFILLNTVIGVALAIFLNEVRKKVSKKIYQTAILLPYLMSMVVVSYLAYIFLGDRTGMINHLLTSLGLPPVKFYMTKTYWPLILTFVNEWRNIGYGTIIFLASIVGISESYYEAAELDGATKWQQIKLITVPLLKPTVIMLVTLSMGNIFRSDFGLFYQVPRNQGMLFSVTNTIDTYVYRALLQSGDISLSSAAAFYQSAVCFITIIIFNNIIKKYSKENALF</sequence>
<evidence type="ECO:0000256" key="7">
    <source>
        <dbReference type="RuleBase" id="RU363032"/>
    </source>
</evidence>
<comment type="similarity">
    <text evidence="7">Belongs to the binding-protein-dependent transport system permease family.</text>
</comment>
<gene>
    <name evidence="9" type="ORF">SAMN05421730_101064</name>
</gene>
<dbReference type="STRING" id="1619234.SAMN05421730_101064"/>
<dbReference type="PANTHER" id="PTHR43227">
    <property type="entry name" value="BLL4140 PROTEIN"/>
    <property type="match status" value="1"/>
</dbReference>
<dbReference type="InterPro" id="IPR035906">
    <property type="entry name" value="MetI-like_sf"/>
</dbReference>
<evidence type="ECO:0000256" key="6">
    <source>
        <dbReference type="ARBA" id="ARBA00023136"/>
    </source>
</evidence>
<dbReference type="GO" id="GO:0005886">
    <property type="term" value="C:plasma membrane"/>
    <property type="evidence" value="ECO:0007669"/>
    <property type="project" value="UniProtKB-SubCell"/>
</dbReference>
<feature type="transmembrane region" description="Helical" evidence="7">
    <location>
        <begin position="275"/>
        <end position="293"/>
    </location>
</feature>